<reference evidence="1" key="2">
    <citation type="journal article" date="2014" name="FEMS Microbiol. Lett.">
        <title>Mobile elements and mitochondrial genome expansion in the soil fungus and potato pathogen Rhizoctonia solani AG-3.</title>
        <authorList>
            <person name="Losada L."/>
            <person name="Pakala S.B."/>
            <person name="Fedorova N.D."/>
            <person name="Joardar V."/>
            <person name="Shabalina S.A."/>
            <person name="Hostetler J."/>
            <person name="Pakala S.M."/>
            <person name="Zafar N."/>
            <person name="Thomas E."/>
            <person name="Rodriguez-Carres M."/>
            <person name="Dean R."/>
            <person name="Vilgalys R."/>
            <person name="Nierman W.C."/>
            <person name="Cubeta M.A."/>
        </authorList>
    </citation>
    <scope>NUCLEOTIDE SEQUENCE</scope>
    <source>
        <strain evidence="1">AG3 Rhs1AP</strain>
    </source>
</reference>
<reference evidence="1" key="1">
    <citation type="submission" date="2012-12" db="EMBL/GenBank/DDBJ databases">
        <authorList>
            <person name="Pakala S."/>
            <person name="Fedorova N."/>
            <person name="Joardar V."/>
            <person name="Shabalina S."/>
            <person name="Hostetler J."/>
            <person name="Pakala S."/>
            <person name="Zafar N."/>
            <person name="Nierman W."/>
            <person name="Cubeta M."/>
        </authorList>
    </citation>
    <scope>NUCLEOTIDE SEQUENCE</scope>
    <source>
        <strain evidence="1">AG3 Rhs1AP</strain>
    </source>
</reference>
<dbReference type="GeneID" id="16029606"/>
<proteinExistence type="predicted"/>
<dbReference type="EMBL" id="KC352446">
    <property type="protein sequence ID" value="AGK45446.1"/>
    <property type="molecule type" value="Genomic_DNA"/>
</dbReference>
<dbReference type="RefSeq" id="YP_008082068.1">
    <property type="nucleotide sequence ID" value="NC_021436.1"/>
</dbReference>
<accession>N0ABY5</accession>
<keyword evidence="1" id="KW-0496">Mitochondrion</keyword>
<protein>
    <submittedName>
        <fullName evidence="1">Uncharacterized protein</fullName>
    </submittedName>
</protein>
<gene>
    <name evidence="1" type="ORF">RSOL_m01350</name>
</gene>
<dbReference type="AlphaFoldDB" id="N0ABY5"/>
<organism evidence="1">
    <name type="scientific">Rhizoctonia solani</name>
    <dbReference type="NCBI Taxonomy" id="456999"/>
    <lineage>
        <taxon>Eukaryota</taxon>
        <taxon>Fungi</taxon>
        <taxon>Dikarya</taxon>
        <taxon>Basidiomycota</taxon>
        <taxon>Agaricomycotina</taxon>
        <taxon>Agaricomycetes</taxon>
        <taxon>Cantharellales</taxon>
        <taxon>Ceratobasidiaceae</taxon>
        <taxon>Rhizoctonia</taxon>
    </lineage>
</organism>
<name>N0ABY5_9AGAM</name>
<geneLocation type="mitochondrion" evidence="1"/>
<evidence type="ECO:0000313" key="1">
    <source>
        <dbReference type="EMBL" id="AGK45446.1"/>
    </source>
</evidence>
<sequence length="85" mass="9482">MLSISQLKFDKYILVSIANQLGVGTVYEYPTRAAAELVVVGLSKIQHPRQQLQRLVGASFFISRCEIKKGRAFLRSQRGSILCAL</sequence>